<dbReference type="AlphaFoldDB" id="I1XJ75"/>
<dbReference type="eggNOG" id="COG1280">
    <property type="taxonomic scope" value="Bacteria"/>
</dbReference>
<dbReference type="Proteomes" id="UP000009144">
    <property type="component" value="Chromosome"/>
</dbReference>
<name>I1XJ75_METNJ</name>
<keyword evidence="4 6" id="KW-1133">Transmembrane helix</keyword>
<keyword evidence="3 6" id="KW-0812">Transmembrane</keyword>
<dbReference type="HOGENOM" id="CLU_079569_2_2_6"/>
<dbReference type="InterPro" id="IPR001123">
    <property type="entry name" value="LeuE-type"/>
</dbReference>
<organism evidence="7 8">
    <name type="scientific">Methylophaga nitratireducenticrescens</name>
    <dbReference type="NCBI Taxonomy" id="754476"/>
    <lineage>
        <taxon>Bacteria</taxon>
        <taxon>Pseudomonadati</taxon>
        <taxon>Pseudomonadota</taxon>
        <taxon>Gammaproteobacteria</taxon>
        <taxon>Thiotrichales</taxon>
        <taxon>Piscirickettsiaceae</taxon>
        <taxon>Methylophaga</taxon>
    </lineage>
</organism>
<dbReference type="PANTHER" id="PTHR30086:SF20">
    <property type="entry name" value="ARGININE EXPORTER PROTEIN ARGO-RELATED"/>
    <property type="match status" value="1"/>
</dbReference>
<feature type="transmembrane region" description="Helical" evidence="6">
    <location>
        <begin position="12"/>
        <end position="31"/>
    </location>
</feature>
<feature type="transmembrane region" description="Helical" evidence="6">
    <location>
        <begin position="188"/>
        <end position="209"/>
    </location>
</feature>
<evidence type="ECO:0000313" key="8">
    <source>
        <dbReference type="Proteomes" id="UP000009144"/>
    </source>
</evidence>
<evidence type="ECO:0000256" key="5">
    <source>
        <dbReference type="ARBA" id="ARBA00023136"/>
    </source>
</evidence>
<keyword evidence="8" id="KW-1185">Reference proteome</keyword>
<evidence type="ECO:0000256" key="3">
    <source>
        <dbReference type="ARBA" id="ARBA00022692"/>
    </source>
</evidence>
<evidence type="ECO:0000256" key="1">
    <source>
        <dbReference type="ARBA" id="ARBA00004651"/>
    </source>
</evidence>
<evidence type="ECO:0000313" key="7">
    <source>
        <dbReference type="EMBL" id="AFI84444.1"/>
    </source>
</evidence>
<feature type="transmembrane region" description="Helical" evidence="6">
    <location>
        <begin position="116"/>
        <end position="142"/>
    </location>
</feature>
<reference evidence="7 8" key="2">
    <citation type="journal article" date="2013" name="Int. J. Syst. Evol. Microbiol.">
        <title>Methylophaga nitratireducenticrescens sp. nov. and Methylophaga frappieri sp. nov., isolated from the biofilm of the methanol-fed denitrification system treating the seawater at the Montreal Biodome.</title>
        <authorList>
            <person name="Villeneuve C."/>
            <person name="Martineau C."/>
            <person name="Mauffrey F."/>
            <person name="Villemur R."/>
        </authorList>
    </citation>
    <scope>NUCLEOTIDE SEQUENCE [LARGE SCALE GENOMIC DNA]</scope>
    <source>
        <strain evidence="7 8">JAM1</strain>
    </source>
</reference>
<keyword evidence="2" id="KW-1003">Cell membrane</keyword>
<accession>I1XJ75</accession>
<dbReference type="KEGG" id="mej:Q7A_1620"/>
<dbReference type="GO" id="GO:0005886">
    <property type="term" value="C:plasma membrane"/>
    <property type="evidence" value="ECO:0007669"/>
    <property type="project" value="UniProtKB-SubCell"/>
</dbReference>
<evidence type="ECO:0000256" key="2">
    <source>
        <dbReference type="ARBA" id="ARBA00022475"/>
    </source>
</evidence>
<reference evidence="7 8" key="1">
    <citation type="journal article" date="2012" name="J. Bacteriol.">
        <title>Complete genome sequences of Methylophaga sp. strain JAM1 and Methylophaga sp. strain JAM7.</title>
        <authorList>
            <person name="Villeneuve C."/>
            <person name="Martineau C."/>
            <person name="Mauffrey F."/>
            <person name="Villemur R."/>
        </authorList>
    </citation>
    <scope>NUCLEOTIDE SEQUENCE [LARGE SCALE GENOMIC DNA]</scope>
    <source>
        <strain evidence="7 8">JAM1</strain>
    </source>
</reference>
<feature type="transmembrane region" description="Helical" evidence="6">
    <location>
        <begin position="154"/>
        <end position="176"/>
    </location>
</feature>
<gene>
    <name evidence="7" type="ordered locus">Q7A_1620</name>
</gene>
<dbReference type="RefSeq" id="WP_014706817.1">
    <property type="nucleotide sequence ID" value="NC_017857.3"/>
</dbReference>
<dbReference type="GO" id="GO:0015171">
    <property type="term" value="F:amino acid transmembrane transporter activity"/>
    <property type="evidence" value="ECO:0007669"/>
    <property type="project" value="TreeGrafter"/>
</dbReference>
<dbReference type="PANTHER" id="PTHR30086">
    <property type="entry name" value="ARGININE EXPORTER PROTEIN ARGO"/>
    <property type="match status" value="1"/>
</dbReference>
<evidence type="ECO:0000256" key="4">
    <source>
        <dbReference type="ARBA" id="ARBA00022989"/>
    </source>
</evidence>
<dbReference type="EMBL" id="CP003390">
    <property type="protein sequence ID" value="AFI84444.1"/>
    <property type="molecule type" value="Genomic_DNA"/>
</dbReference>
<keyword evidence="5 6" id="KW-0472">Membrane</keyword>
<feature type="transmembrane region" description="Helical" evidence="6">
    <location>
        <begin position="43"/>
        <end position="63"/>
    </location>
</feature>
<protein>
    <submittedName>
        <fullName evidence="7">Threonine efflux protein</fullName>
    </submittedName>
</protein>
<comment type="subcellular location">
    <subcellularLocation>
        <location evidence="1">Cell membrane</location>
        <topology evidence="1">Multi-pass membrane protein</topology>
    </subcellularLocation>
</comment>
<dbReference type="OrthoDB" id="9804822at2"/>
<dbReference type="STRING" id="754476.Q7A_1620"/>
<dbReference type="Pfam" id="PF01810">
    <property type="entry name" value="LysE"/>
    <property type="match status" value="1"/>
</dbReference>
<evidence type="ECO:0000256" key="6">
    <source>
        <dbReference type="SAM" id="Phobius"/>
    </source>
</evidence>
<sequence>MELSIDIQTLLGLFISLAVLAAIPSISVLLVSSRSAVYGFSHGLAVAFGIVLADLLFIGIALYGMTLLLPVIGPWAILIRVLAAAYLFWLAILLWRQKFLKDNVLPVEQPVSLKNSFLIGFSVTLADHKAIVFYMGFFPAWIEVSQLTILDSGIILLVACLAVGGVKSLYAFLAASAGQVYLKQDRHCLNKLVAILLVGGSAMILFSLWK</sequence>
<feature type="transmembrane region" description="Helical" evidence="6">
    <location>
        <begin position="75"/>
        <end position="95"/>
    </location>
</feature>
<proteinExistence type="predicted"/>
<dbReference type="PATRIC" id="fig|754476.3.peg.1600"/>